<evidence type="ECO:0000313" key="1">
    <source>
        <dbReference type="EMBL" id="CAG8619959.1"/>
    </source>
</evidence>
<proteinExistence type="predicted"/>
<protein>
    <submittedName>
        <fullName evidence="1">13969_t:CDS:1</fullName>
    </submittedName>
</protein>
<organism evidence="1 2">
    <name type="scientific">Cetraspora pellucida</name>
    <dbReference type="NCBI Taxonomy" id="1433469"/>
    <lineage>
        <taxon>Eukaryota</taxon>
        <taxon>Fungi</taxon>
        <taxon>Fungi incertae sedis</taxon>
        <taxon>Mucoromycota</taxon>
        <taxon>Glomeromycotina</taxon>
        <taxon>Glomeromycetes</taxon>
        <taxon>Diversisporales</taxon>
        <taxon>Gigasporaceae</taxon>
        <taxon>Cetraspora</taxon>
    </lineage>
</organism>
<gene>
    <name evidence="1" type="ORF">SPELUC_LOCUS7830</name>
</gene>
<dbReference type="EMBL" id="CAJVPW010010865">
    <property type="protein sequence ID" value="CAG8619959.1"/>
    <property type="molecule type" value="Genomic_DNA"/>
</dbReference>
<sequence length="546" mass="61372">MQPNLGHQRRPILQKQMLQDENLSSTFSGTSYTLEEFEEIREKLNKQLGPEFISTRQGPAGAGRLVYIEGWKLINLANNIFGFNGWSSSIQDITIDFVETSQDTGKVSVGISVTCRVTLKDGTYHEDLGYGICENSKSKAAAFEKAKKEAMTDALKRALRTFGNATGNCVYDKKYASEIVKIKVSPPQFNVDKLYRNPDFISKTAKTGDASSKIVTDKSVEYTSQHSMDKIYNNKNLQPQDSTLTKLTNQSQNQRITSISPNQSSKSTSQILSNASAIMMNRENTLKPVSNLTPPINESVAPMGKENYPMNNQMNMTTTTLMSNDGQNISKHTPPSNTKQKAVQNEDNSIRSTTTIDDHLTRSAILAQFAALDSKMDSFFAEFLTDPGDDIDANLLLEQEQSPCQLVAKNGTGIEMSDENLTTSLKDVNESSNCLPEKNNCIEDNLKFYNQINSPKRRPLVQNPNIFSYELSPNNRNNNFLTVNNRTDRFLEQKVGMKLNEIVYNRPSSAIVSPSRIHVESEFETDQNNLDEDIMHDREIKRRKWS</sequence>
<reference evidence="1" key="1">
    <citation type="submission" date="2021-06" db="EMBL/GenBank/DDBJ databases">
        <authorList>
            <person name="Kallberg Y."/>
            <person name="Tangrot J."/>
            <person name="Rosling A."/>
        </authorList>
    </citation>
    <scope>NUCLEOTIDE SEQUENCE</scope>
    <source>
        <strain evidence="1">28 12/20/2015</strain>
    </source>
</reference>
<dbReference type="Proteomes" id="UP000789366">
    <property type="component" value="Unassembled WGS sequence"/>
</dbReference>
<accession>A0ACA9N5U4</accession>
<evidence type="ECO:0000313" key="2">
    <source>
        <dbReference type="Proteomes" id="UP000789366"/>
    </source>
</evidence>
<name>A0ACA9N5U4_9GLOM</name>
<keyword evidence="2" id="KW-1185">Reference proteome</keyword>
<comment type="caution">
    <text evidence="1">The sequence shown here is derived from an EMBL/GenBank/DDBJ whole genome shotgun (WGS) entry which is preliminary data.</text>
</comment>